<dbReference type="Pfam" id="PF01103">
    <property type="entry name" value="Omp85"/>
    <property type="match status" value="1"/>
</dbReference>
<evidence type="ECO:0000256" key="5">
    <source>
        <dbReference type="ARBA" id="ARBA00022737"/>
    </source>
</evidence>
<evidence type="ECO:0000256" key="7">
    <source>
        <dbReference type="ARBA" id="ARBA00023237"/>
    </source>
</evidence>
<dbReference type="PANTHER" id="PTHR12815">
    <property type="entry name" value="SORTING AND ASSEMBLY MACHINERY SAMM50 PROTEIN FAMILY MEMBER"/>
    <property type="match status" value="1"/>
</dbReference>
<keyword evidence="2 8" id="KW-1134">Transmembrane beta strand</keyword>
<dbReference type="InterPro" id="IPR000184">
    <property type="entry name" value="Bac_surfAg_D15"/>
</dbReference>
<protein>
    <recommendedName>
        <fullName evidence="8 9">Outer membrane protein assembly factor BamA</fullName>
    </recommendedName>
</protein>
<keyword evidence="4 8" id="KW-0732">Signal</keyword>
<dbReference type="EMBL" id="JAJBZT010000004">
    <property type="protein sequence ID" value="MCB6183600.1"/>
    <property type="molecule type" value="Genomic_DNA"/>
</dbReference>
<comment type="similarity">
    <text evidence="8">Belongs to the BamA family.</text>
</comment>
<evidence type="ECO:0000256" key="9">
    <source>
        <dbReference type="NCBIfam" id="TIGR03303"/>
    </source>
</evidence>
<dbReference type="NCBIfam" id="TIGR03303">
    <property type="entry name" value="OM_YaeT"/>
    <property type="match status" value="1"/>
</dbReference>
<organism evidence="11 12">
    <name type="scientific">Leeia speluncae</name>
    <dbReference type="NCBI Taxonomy" id="2884804"/>
    <lineage>
        <taxon>Bacteria</taxon>
        <taxon>Pseudomonadati</taxon>
        <taxon>Pseudomonadota</taxon>
        <taxon>Betaproteobacteria</taxon>
        <taxon>Neisseriales</taxon>
        <taxon>Leeiaceae</taxon>
        <taxon>Leeia</taxon>
    </lineage>
</organism>
<sequence length="756" mass="83602" precursor="true">MIKQKTISLVLAALFSTSVWAAEPFVIKDIRIEGLQRTEPGTIFSYMPVKVGETFDDEKTAQTIKALYGTGFFKDVRLETADNVLIVQVVERPSVGEIKINGAKEFSADQLKKAMKEAGLAEAQIYDKSLVDQAVQELKRQYTNKGKYSADIKTTVSPMERNRVSISFDISEGVVAKIKDITVVGAKDFSEEEVIDQMQLSTGTWMTWLSKNDQYSKQKLEADIESIKSFYQNQGYLEFSVESTQLNVSPNREDVFIALNINEGKKYTVSDIKFAGDLLVPEDELKALLKINSGDLYSRQKIVDTTTAISDRLGKDGYAFANVNAVPVLDKDKQTVSFTFYIDPGRRVYVRRINISGNTKTKDEVIRREMRQVEGAWYDGEKIKRSRERVDLLGYFSDVTVETPAVPGSTDQVDVNMGVTEKPNNNISLSVGYGQGEGLLLGASLTQTNIFGTGKNLTLTLDTSKTYRTYALSFTDPYFTKDGVSLGYQLYYKKNKPDTLDTGKYYSSSVGAGISFGVPITETDTINYGATVDKTTINTDMSSGSPLAIDFINKHGNSLTVLSNTVSWSSDSRDSATSPNQGTYQLASGELAIGKIKYYKAGYQYQHFYPVSRDVTFMVNGEFAMGGGIGGEKLPFFRNYFAGGIGSVRGYQDSSLGPRDSTDAATGGTKRVVFNAEVFFPFPGMKHDRTLRLSAFVDAGNVFDDKIKLGELRYSTGVALSWQSPLGPLKFSVAQPFGTKSGDKKERFQFQMGTTF</sequence>
<dbReference type="Proteomes" id="UP001165395">
    <property type="component" value="Unassembled WGS sequence"/>
</dbReference>
<dbReference type="RefSeq" id="WP_227180381.1">
    <property type="nucleotide sequence ID" value="NZ_JAJBZT010000004.1"/>
</dbReference>
<dbReference type="HAMAP" id="MF_01430">
    <property type="entry name" value="OM_assembly_BamA"/>
    <property type="match status" value="1"/>
</dbReference>
<feature type="domain" description="POTRA" evidence="10">
    <location>
        <begin position="25"/>
        <end position="92"/>
    </location>
</feature>
<dbReference type="PANTHER" id="PTHR12815:SF23">
    <property type="entry name" value="OUTER MEMBRANE PROTEIN ASSEMBLY FACTOR BAMA"/>
    <property type="match status" value="1"/>
</dbReference>
<feature type="signal peptide" evidence="8">
    <location>
        <begin position="1"/>
        <end position="21"/>
    </location>
</feature>
<accession>A0ABS8D5X0</accession>
<comment type="caution">
    <text evidence="11">The sequence shown here is derived from an EMBL/GenBank/DDBJ whole genome shotgun (WGS) entry which is preliminary data.</text>
</comment>
<dbReference type="InterPro" id="IPR034746">
    <property type="entry name" value="POTRA"/>
</dbReference>
<dbReference type="InterPro" id="IPR023707">
    <property type="entry name" value="OM_assembly_BamA"/>
</dbReference>
<evidence type="ECO:0000256" key="8">
    <source>
        <dbReference type="HAMAP-Rule" id="MF_01430"/>
    </source>
</evidence>
<dbReference type="InterPro" id="IPR039910">
    <property type="entry name" value="D15-like"/>
</dbReference>
<dbReference type="PIRSF" id="PIRSF006076">
    <property type="entry name" value="OM_assembly_OMP85"/>
    <property type="match status" value="1"/>
</dbReference>
<keyword evidence="12" id="KW-1185">Reference proteome</keyword>
<keyword evidence="5 8" id="KW-0677">Repeat</keyword>
<dbReference type="Gene3D" id="2.40.160.50">
    <property type="entry name" value="membrane protein fhac: a member of the omp85/tpsb transporter family"/>
    <property type="match status" value="1"/>
</dbReference>
<dbReference type="Pfam" id="PF07244">
    <property type="entry name" value="POTRA"/>
    <property type="match status" value="5"/>
</dbReference>
<evidence type="ECO:0000256" key="3">
    <source>
        <dbReference type="ARBA" id="ARBA00022692"/>
    </source>
</evidence>
<feature type="domain" description="POTRA" evidence="10">
    <location>
        <begin position="176"/>
        <end position="264"/>
    </location>
</feature>
<evidence type="ECO:0000313" key="12">
    <source>
        <dbReference type="Proteomes" id="UP001165395"/>
    </source>
</evidence>
<evidence type="ECO:0000256" key="1">
    <source>
        <dbReference type="ARBA" id="ARBA00004370"/>
    </source>
</evidence>
<comment type="function">
    <text evidence="8">Part of the outer membrane protein assembly complex, which is involved in assembly and insertion of beta-barrel proteins into the outer membrane.</text>
</comment>
<keyword evidence="7 8" id="KW-0998">Cell outer membrane</keyword>
<evidence type="ECO:0000256" key="2">
    <source>
        <dbReference type="ARBA" id="ARBA00022452"/>
    </source>
</evidence>
<evidence type="ECO:0000256" key="4">
    <source>
        <dbReference type="ARBA" id="ARBA00022729"/>
    </source>
</evidence>
<feature type="chain" id="PRO_5044910409" description="Outer membrane protein assembly factor BamA" evidence="8">
    <location>
        <begin position="22"/>
        <end position="756"/>
    </location>
</feature>
<comment type="subunit">
    <text evidence="8">Part of the Bam complex.</text>
</comment>
<gene>
    <name evidence="8 11" type="primary">bamA</name>
    <name evidence="11" type="ORF">LIN78_08570</name>
</gene>
<comment type="subcellular location">
    <subcellularLocation>
        <location evidence="8">Cell outer membrane</location>
    </subcellularLocation>
    <subcellularLocation>
        <location evidence="1">Membrane</location>
    </subcellularLocation>
</comment>
<feature type="domain" description="POTRA" evidence="10">
    <location>
        <begin position="267"/>
        <end position="345"/>
    </location>
</feature>
<dbReference type="PROSITE" id="PS51779">
    <property type="entry name" value="POTRA"/>
    <property type="match status" value="5"/>
</dbReference>
<dbReference type="InterPro" id="IPR010827">
    <property type="entry name" value="BamA/TamA_POTRA"/>
</dbReference>
<reference evidence="11" key="1">
    <citation type="submission" date="2021-10" db="EMBL/GenBank/DDBJ databases">
        <title>The complete genome sequence of Leeia sp. TBRC 13508.</title>
        <authorList>
            <person name="Charoenyingcharoen P."/>
            <person name="Yukphan P."/>
        </authorList>
    </citation>
    <scope>NUCLEOTIDE SEQUENCE</scope>
    <source>
        <strain evidence="11">TBRC 13508</strain>
    </source>
</reference>
<evidence type="ECO:0000313" key="11">
    <source>
        <dbReference type="EMBL" id="MCB6183600.1"/>
    </source>
</evidence>
<feature type="domain" description="POTRA" evidence="10">
    <location>
        <begin position="348"/>
        <end position="422"/>
    </location>
</feature>
<keyword evidence="3 8" id="KW-0812">Transmembrane</keyword>
<feature type="domain" description="POTRA" evidence="10">
    <location>
        <begin position="93"/>
        <end position="173"/>
    </location>
</feature>
<evidence type="ECO:0000259" key="10">
    <source>
        <dbReference type="PROSITE" id="PS51779"/>
    </source>
</evidence>
<name>A0ABS8D5X0_9NEIS</name>
<keyword evidence="6 8" id="KW-0472">Membrane</keyword>
<evidence type="ECO:0000256" key="6">
    <source>
        <dbReference type="ARBA" id="ARBA00023136"/>
    </source>
</evidence>
<proteinExistence type="inferred from homology"/>
<dbReference type="Gene3D" id="3.10.20.310">
    <property type="entry name" value="membrane protein fhac"/>
    <property type="match status" value="5"/>
</dbReference>